<dbReference type="GO" id="GO:0004029">
    <property type="term" value="F:aldehyde dehydrogenase (NAD+) activity"/>
    <property type="evidence" value="ECO:0007669"/>
    <property type="project" value="TreeGrafter"/>
</dbReference>
<dbReference type="InterPro" id="IPR051783">
    <property type="entry name" value="NAD(P)-dependent_oxidoreduct"/>
</dbReference>
<dbReference type="InterPro" id="IPR016040">
    <property type="entry name" value="NAD(P)-bd_dom"/>
</dbReference>
<sequence>MAPKILLTGVTGYIGGDAFYALEKAHPDFEYTLLVRNEERAKLVREKFPNAKFVFGALDDAQVIEQAAAAADVVIHTADSSDNVPSANAIAKGLAAGHSKEKPGYWIHISGTGILQWYDETAKRYGQPPLPQEKYDDVKDLDRLVNLPDQAFHRDVDKIVLAAASTVPAAVKPAIVAPPTIYGPGRGPGNRRSIQVYQLARFGLRKGYVPYVGTGAVEWDNVHVHDLSDLLVTLVEAALDPRRSGDAEVFGPRAYFLAENGTHSWGEVARWVADEAHRQGFLPEASVRQTDMEGIKLDGVSNASWGTNSKGTATRARKYLGWDPKGRSLKEEIPDIVASEAARLGIKPSK</sequence>
<dbReference type="RefSeq" id="XP_060283420.1">
    <property type="nucleotide sequence ID" value="XM_060432757.1"/>
</dbReference>
<dbReference type="Proteomes" id="UP001244011">
    <property type="component" value="Unassembled WGS sequence"/>
</dbReference>
<name>A0AAJ0C0F4_9PEZI</name>
<accession>A0AAJ0C0F4</accession>
<organism evidence="3 4">
    <name type="scientific">Phialemonium atrogriseum</name>
    <dbReference type="NCBI Taxonomy" id="1093897"/>
    <lineage>
        <taxon>Eukaryota</taxon>
        <taxon>Fungi</taxon>
        <taxon>Dikarya</taxon>
        <taxon>Ascomycota</taxon>
        <taxon>Pezizomycotina</taxon>
        <taxon>Sordariomycetes</taxon>
        <taxon>Sordariomycetidae</taxon>
        <taxon>Cephalothecales</taxon>
        <taxon>Cephalothecaceae</taxon>
        <taxon>Phialemonium</taxon>
    </lineage>
</organism>
<dbReference type="InterPro" id="IPR001509">
    <property type="entry name" value="Epimerase_deHydtase"/>
</dbReference>
<dbReference type="PANTHER" id="PTHR48079:SF6">
    <property type="entry name" value="NAD(P)-BINDING DOMAIN-CONTAINING PROTEIN-RELATED"/>
    <property type="match status" value="1"/>
</dbReference>
<evidence type="ECO:0000259" key="2">
    <source>
        <dbReference type="Pfam" id="PF13460"/>
    </source>
</evidence>
<dbReference type="Pfam" id="PF13460">
    <property type="entry name" value="NAD_binding_10"/>
    <property type="match status" value="1"/>
</dbReference>
<dbReference type="EMBL" id="MU839009">
    <property type="protein sequence ID" value="KAK1767207.1"/>
    <property type="molecule type" value="Genomic_DNA"/>
</dbReference>
<gene>
    <name evidence="3" type="ORF">QBC33DRAFT_619903</name>
</gene>
<evidence type="ECO:0000313" key="4">
    <source>
        <dbReference type="Proteomes" id="UP001244011"/>
    </source>
</evidence>
<feature type="domain" description="NAD(P)-binding" evidence="2">
    <location>
        <begin position="9"/>
        <end position="115"/>
    </location>
</feature>
<dbReference type="Pfam" id="PF01370">
    <property type="entry name" value="Epimerase"/>
    <property type="match status" value="1"/>
</dbReference>
<evidence type="ECO:0000313" key="3">
    <source>
        <dbReference type="EMBL" id="KAK1767207.1"/>
    </source>
</evidence>
<comment type="caution">
    <text evidence="3">The sequence shown here is derived from an EMBL/GenBank/DDBJ whole genome shotgun (WGS) entry which is preliminary data.</text>
</comment>
<dbReference type="Gene3D" id="3.40.50.720">
    <property type="entry name" value="NAD(P)-binding Rossmann-like Domain"/>
    <property type="match status" value="1"/>
</dbReference>
<evidence type="ECO:0000259" key="1">
    <source>
        <dbReference type="Pfam" id="PF01370"/>
    </source>
</evidence>
<feature type="domain" description="NAD-dependent epimerase/dehydratase" evidence="1">
    <location>
        <begin position="157"/>
        <end position="237"/>
    </location>
</feature>
<dbReference type="PANTHER" id="PTHR48079">
    <property type="entry name" value="PROTEIN YEEZ"/>
    <property type="match status" value="1"/>
</dbReference>
<dbReference type="SUPFAM" id="SSF51735">
    <property type="entry name" value="NAD(P)-binding Rossmann-fold domains"/>
    <property type="match status" value="1"/>
</dbReference>
<dbReference type="GO" id="GO:0005737">
    <property type="term" value="C:cytoplasm"/>
    <property type="evidence" value="ECO:0007669"/>
    <property type="project" value="TreeGrafter"/>
</dbReference>
<proteinExistence type="predicted"/>
<dbReference type="GeneID" id="85315944"/>
<dbReference type="AlphaFoldDB" id="A0AAJ0C0F4"/>
<evidence type="ECO:0008006" key="5">
    <source>
        <dbReference type="Google" id="ProtNLM"/>
    </source>
</evidence>
<reference evidence="3" key="1">
    <citation type="submission" date="2023-06" db="EMBL/GenBank/DDBJ databases">
        <title>Genome-scale phylogeny and comparative genomics of the fungal order Sordariales.</title>
        <authorList>
            <consortium name="Lawrence Berkeley National Laboratory"/>
            <person name="Hensen N."/>
            <person name="Bonometti L."/>
            <person name="Westerberg I."/>
            <person name="Brannstrom I.O."/>
            <person name="Guillou S."/>
            <person name="Cros-Aarteil S."/>
            <person name="Calhoun S."/>
            <person name="Haridas S."/>
            <person name="Kuo A."/>
            <person name="Mondo S."/>
            <person name="Pangilinan J."/>
            <person name="Riley R."/>
            <person name="Labutti K."/>
            <person name="Andreopoulos B."/>
            <person name="Lipzen A."/>
            <person name="Chen C."/>
            <person name="Yanf M."/>
            <person name="Daum C."/>
            <person name="Ng V."/>
            <person name="Clum A."/>
            <person name="Steindorff A."/>
            <person name="Ohm R."/>
            <person name="Martin F."/>
            <person name="Silar P."/>
            <person name="Natvig D."/>
            <person name="Lalanne C."/>
            <person name="Gautier V."/>
            <person name="Ament-Velasquez S.L."/>
            <person name="Kruys A."/>
            <person name="Hutchinson M.I."/>
            <person name="Powell A.J."/>
            <person name="Barry K."/>
            <person name="Miller A.N."/>
            <person name="Grigoriev I.V."/>
            <person name="Debuchy R."/>
            <person name="Gladieux P."/>
            <person name="Thoren M.H."/>
            <person name="Johannesson H."/>
        </authorList>
    </citation>
    <scope>NUCLEOTIDE SEQUENCE</scope>
    <source>
        <strain evidence="3">8032-3</strain>
    </source>
</reference>
<dbReference type="InterPro" id="IPR036291">
    <property type="entry name" value="NAD(P)-bd_dom_sf"/>
</dbReference>
<keyword evidence="4" id="KW-1185">Reference proteome</keyword>
<protein>
    <recommendedName>
        <fullName evidence="5">NAD(P)-binding domain-containing protein</fullName>
    </recommendedName>
</protein>